<evidence type="ECO:0000313" key="5">
    <source>
        <dbReference type="EMBL" id="KAB8075302.1"/>
    </source>
</evidence>
<keyword evidence="6" id="KW-1185">Reference proteome</keyword>
<evidence type="ECO:0000256" key="3">
    <source>
        <dbReference type="SAM" id="MobiDB-lite"/>
    </source>
</evidence>
<dbReference type="InterPro" id="IPR051132">
    <property type="entry name" value="3-5_Exonuclease_domain"/>
</dbReference>
<dbReference type="AlphaFoldDB" id="A0A5N5X7N0"/>
<dbReference type="FunFam" id="3.30.420.10:FF:000100">
    <property type="entry name" value="3'-5' exonuclease/helicase (Wrn), putative"/>
    <property type="match status" value="1"/>
</dbReference>
<dbReference type="PANTHER" id="PTHR13620">
    <property type="entry name" value="3-5 EXONUCLEASE"/>
    <property type="match status" value="1"/>
</dbReference>
<feature type="compositionally biased region" description="Pro residues" evidence="3">
    <location>
        <begin position="210"/>
        <end position="226"/>
    </location>
</feature>
<keyword evidence="1" id="KW-0540">Nuclease</keyword>
<dbReference type="EMBL" id="ML732196">
    <property type="protein sequence ID" value="KAB8075302.1"/>
    <property type="molecule type" value="Genomic_DNA"/>
</dbReference>
<evidence type="ECO:0000259" key="4">
    <source>
        <dbReference type="SMART" id="SM00474"/>
    </source>
</evidence>
<name>A0A5N5X7N0_9EURO</name>
<dbReference type="InterPro" id="IPR036397">
    <property type="entry name" value="RNaseH_sf"/>
</dbReference>
<keyword evidence="2" id="KW-0378">Hydrolase</keyword>
<dbReference type="GO" id="GO:0003676">
    <property type="term" value="F:nucleic acid binding"/>
    <property type="evidence" value="ECO:0007669"/>
    <property type="project" value="InterPro"/>
</dbReference>
<dbReference type="InterPro" id="IPR012337">
    <property type="entry name" value="RNaseH-like_sf"/>
</dbReference>
<feature type="compositionally biased region" description="Low complexity" evidence="3">
    <location>
        <begin position="174"/>
        <end position="183"/>
    </location>
</feature>
<accession>A0A5N5X7N0</accession>
<dbReference type="GO" id="GO:0006139">
    <property type="term" value="P:nucleobase-containing compound metabolic process"/>
    <property type="evidence" value="ECO:0007669"/>
    <property type="project" value="InterPro"/>
</dbReference>
<proteinExistence type="predicted"/>
<dbReference type="CDD" id="cd06141">
    <property type="entry name" value="WRN_exo"/>
    <property type="match status" value="1"/>
</dbReference>
<feature type="region of interest" description="Disordered" evidence="3">
    <location>
        <begin position="170"/>
        <end position="230"/>
    </location>
</feature>
<dbReference type="OrthoDB" id="1920326at2759"/>
<dbReference type="SMART" id="SM00474">
    <property type="entry name" value="35EXOc"/>
    <property type="match status" value="1"/>
</dbReference>
<dbReference type="GO" id="GO:0005737">
    <property type="term" value="C:cytoplasm"/>
    <property type="evidence" value="ECO:0007669"/>
    <property type="project" value="TreeGrafter"/>
</dbReference>
<dbReference type="Gene3D" id="3.30.420.10">
    <property type="entry name" value="Ribonuclease H-like superfamily/Ribonuclease H"/>
    <property type="match status" value="1"/>
</dbReference>
<dbReference type="Proteomes" id="UP000326565">
    <property type="component" value="Unassembled WGS sequence"/>
</dbReference>
<evidence type="ECO:0000256" key="2">
    <source>
        <dbReference type="ARBA" id="ARBA00022801"/>
    </source>
</evidence>
<sequence>MACSNAFIANWKFFPRIDFGCIPSTSYSPWAFRPCLQLNQTTLNVKSSGSLASSWITKMFLAHAPTLLKSGTRSQLRDGRKVDVAVATSRLLWNSSRTFSTERAVPSRRLKGLERPRLITTSGDDGRNPDCHIGSVTWPGTVSGFSSGQCLRRPTVAAFMKREQSPIYSKARRSCTSSSAARSITEDARDTGNLQHVVQRSASATTKDPLPLPSESNPPPSPPSDPTTPKVWSHRLYKTLEGKDIAVHYCKTLEATETVAKKFLNDKILGFDLEWKAQASAADGIQNNVSLIQLANKERIALFHVAMFKPARNIKDLVSPSLKHILKSPDITKVGVSIKADCTRVRKYLGIEVHAIFELSHLFKVVKYCHSNPKLINKRLVNLSDQVNEHFGLPLAKGADVRCSDWTTTLGYTQVQYAAADPYACIRLFNTMNDKRMALDPMPPLPAHAELNLPIRIVHETPVKTEPGEVEVIKPKKSPGTKELS</sequence>
<dbReference type="GO" id="GO:0008408">
    <property type="term" value="F:3'-5' exonuclease activity"/>
    <property type="evidence" value="ECO:0007669"/>
    <property type="project" value="InterPro"/>
</dbReference>
<organism evidence="5 6">
    <name type="scientific">Aspergillus leporis</name>
    <dbReference type="NCBI Taxonomy" id="41062"/>
    <lineage>
        <taxon>Eukaryota</taxon>
        <taxon>Fungi</taxon>
        <taxon>Dikarya</taxon>
        <taxon>Ascomycota</taxon>
        <taxon>Pezizomycotina</taxon>
        <taxon>Eurotiomycetes</taxon>
        <taxon>Eurotiomycetidae</taxon>
        <taxon>Eurotiales</taxon>
        <taxon>Aspergillaceae</taxon>
        <taxon>Aspergillus</taxon>
        <taxon>Aspergillus subgen. Circumdati</taxon>
    </lineage>
</organism>
<protein>
    <submittedName>
        <fullName evidence="5">Ribonuclease H-like domain-containing protein</fullName>
    </submittedName>
</protein>
<feature type="domain" description="3'-5' exonuclease" evidence="4">
    <location>
        <begin position="247"/>
        <end position="437"/>
    </location>
</feature>
<reference evidence="5 6" key="1">
    <citation type="submission" date="2019-04" db="EMBL/GenBank/DDBJ databases">
        <title>Friends and foes A comparative genomics study of 23 Aspergillus species from section Flavi.</title>
        <authorList>
            <consortium name="DOE Joint Genome Institute"/>
            <person name="Kjaerbolling I."/>
            <person name="Vesth T."/>
            <person name="Frisvad J.C."/>
            <person name="Nybo J.L."/>
            <person name="Theobald S."/>
            <person name="Kildgaard S."/>
            <person name="Isbrandt T."/>
            <person name="Kuo A."/>
            <person name="Sato A."/>
            <person name="Lyhne E.K."/>
            <person name="Kogle M.E."/>
            <person name="Wiebenga A."/>
            <person name="Kun R.S."/>
            <person name="Lubbers R.J."/>
            <person name="Makela M.R."/>
            <person name="Barry K."/>
            <person name="Chovatia M."/>
            <person name="Clum A."/>
            <person name="Daum C."/>
            <person name="Haridas S."/>
            <person name="He G."/>
            <person name="LaButti K."/>
            <person name="Lipzen A."/>
            <person name="Mondo S."/>
            <person name="Riley R."/>
            <person name="Salamov A."/>
            <person name="Simmons B.A."/>
            <person name="Magnuson J.K."/>
            <person name="Henrissat B."/>
            <person name="Mortensen U.H."/>
            <person name="Larsen T.O."/>
            <person name="Devries R.P."/>
            <person name="Grigoriev I.V."/>
            <person name="Machida M."/>
            <person name="Baker S.E."/>
            <person name="Andersen M.R."/>
        </authorList>
    </citation>
    <scope>NUCLEOTIDE SEQUENCE [LARGE SCALE GENOMIC DNA]</scope>
    <source>
        <strain evidence="5 6">CBS 151.66</strain>
    </source>
</reference>
<dbReference type="PANTHER" id="PTHR13620:SF104">
    <property type="entry name" value="EXONUCLEASE 3'-5' DOMAIN-CONTAINING PROTEIN 2"/>
    <property type="match status" value="1"/>
</dbReference>
<dbReference type="InterPro" id="IPR002562">
    <property type="entry name" value="3'-5'_exonuclease_dom"/>
</dbReference>
<gene>
    <name evidence="5" type="ORF">BDV29DRAFT_155795</name>
</gene>
<dbReference type="Pfam" id="PF01612">
    <property type="entry name" value="DNA_pol_A_exo1"/>
    <property type="match status" value="1"/>
</dbReference>
<evidence type="ECO:0000256" key="1">
    <source>
        <dbReference type="ARBA" id="ARBA00022722"/>
    </source>
</evidence>
<dbReference type="GO" id="GO:0005634">
    <property type="term" value="C:nucleus"/>
    <property type="evidence" value="ECO:0007669"/>
    <property type="project" value="TreeGrafter"/>
</dbReference>
<feature type="compositionally biased region" description="Polar residues" evidence="3">
    <location>
        <begin position="192"/>
        <end position="206"/>
    </location>
</feature>
<dbReference type="SUPFAM" id="SSF53098">
    <property type="entry name" value="Ribonuclease H-like"/>
    <property type="match status" value="1"/>
</dbReference>
<evidence type="ECO:0000313" key="6">
    <source>
        <dbReference type="Proteomes" id="UP000326565"/>
    </source>
</evidence>